<evidence type="ECO:0000313" key="1">
    <source>
        <dbReference type="EMBL" id="TPP57393.1"/>
    </source>
</evidence>
<dbReference type="AlphaFoldDB" id="A0A504Y8P4"/>
<gene>
    <name evidence="1" type="ORF">FGIG_02988</name>
</gene>
<name>A0A504Y8P4_FASGI</name>
<dbReference type="Proteomes" id="UP000316759">
    <property type="component" value="Unassembled WGS sequence"/>
</dbReference>
<reference evidence="1 2" key="1">
    <citation type="submission" date="2019-04" db="EMBL/GenBank/DDBJ databases">
        <title>Annotation for the trematode Fasciola gigantica.</title>
        <authorList>
            <person name="Choi Y.-J."/>
        </authorList>
    </citation>
    <scope>NUCLEOTIDE SEQUENCE [LARGE SCALE GENOMIC DNA]</scope>
    <source>
        <strain evidence="1">Uganda_cow_1</strain>
    </source>
</reference>
<keyword evidence="2" id="KW-1185">Reference proteome</keyword>
<evidence type="ECO:0000313" key="2">
    <source>
        <dbReference type="Proteomes" id="UP000316759"/>
    </source>
</evidence>
<sequence>MTVEEAFSDGLTKEELRQLILSSDLGADETEALAVDYKQQFSDLDGKVLQSDNSRITNLEIYDDLLSEWSASYNELNVILIQYPNKQEKSDEPMSLEEWEMRKRHVYEFIRICDLLRTEHFLIAGIRYGRLDQAQFDLMAKTIRTQINTKEERTTAGLWALIAVVGTLGCRRLSEVIRSVDDKVTDAAERVCLYTGQSTSEAKHMFNMITPFLMPFCRTGNQ</sequence>
<organism evidence="1 2">
    <name type="scientific">Fasciola gigantica</name>
    <name type="common">Giant liver fluke</name>
    <dbReference type="NCBI Taxonomy" id="46835"/>
    <lineage>
        <taxon>Eukaryota</taxon>
        <taxon>Metazoa</taxon>
        <taxon>Spiralia</taxon>
        <taxon>Lophotrochozoa</taxon>
        <taxon>Platyhelminthes</taxon>
        <taxon>Trematoda</taxon>
        <taxon>Digenea</taxon>
        <taxon>Plagiorchiida</taxon>
        <taxon>Echinostomata</taxon>
        <taxon>Echinostomatoidea</taxon>
        <taxon>Fasciolidae</taxon>
        <taxon>Fasciola</taxon>
    </lineage>
</organism>
<protein>
    <submittedName>
        <fullName evidence="1">Uncharacterized protein</fullName>
    </submittedName>
</protein>
<proteinExistence type="predicted"/>
<dbReference type="EMBL" id="SUNJ01013257">
    <property type="protein sequence ID" value="TPP57393.1"/>
    <property type="molecule type" value="Genomic_DNA"/>
</dbReference>
<accession>A0A504Y8P4</accession>
<comment type="caution">
    <text evidence="1">The sequence shown here is derived from an EMBL/GenBank/DDBJ whole genome shotgun (WGS) entry which is preliminary data.</text>
</comment>